<name>A0A917NBZ2_9GAMM</name>
<gene>
    <name evidence="1" type="ORF">GCM10007966_14510</name>
</gene>
<proteinExistence type="predicted"/>
<sequence length="146" mass="17119">MEKHYLEAVSMLEIAAQHAYCAEHLLQQNAEVSFDDHLSVDALLPVTSLIYLAFELTLKAFLLHEHRPVRQHVKLIELIELNDHLGLSKHEMELVTTLCRVQAFRKGVDYMIWENRQQLQVFCEQAMGLYSRLHHVVPLELQQEYQ</sequence>
<accession>A0A917NBZ2</accession>
<dbReference type="RefSeq" id="WP_131776968.1">
    <property type="nucleotide sequence ID" value="NZ_BMOB01000006.1"/>
</dbReference>
<dbReference type="OrthoDB" id="5651871at2"/>
<keyword evidence="2" id="KW-1185">Reference proteome</keyword>
<dbReference type="EMBL" id="BMOB01000006">
    <property type="protein sequence ID" value="GGI86923.1"/>
    <property type="molecule type" value="Genomic_DNA"/>
</dbReference>
<organism evidence="1 2">
    <name type="scientific">Legionella impletisoli</name>
    <dbReference type="NCBI Taxonomy" id="343510"/>
    <lineage>
        <taxon>Bacteria</taxon>
        <taxon>Pseudomonadati</taxon>
        <taxon>Pseudomonadota</taxon>
        <taxon>Gammaproteobacteria</taxon>
        <taxon>Legionellales</taxon>
        <taxon>Legionellaceae</taxon>
        <taxon>Legionella</taxon>
    </lineage>
</organism>
<dbReference type="Proteomes" id="UP000630149">
    <property type="component" value="Unassembled WGS sequence"/>
</dbReference>
<reference evidence="1" key="1">
    <citation type="journal article" date="2014" name="Int. J. Syst. Evol. Microbiol.">
        <title>Complete genome sequence of Corynebacterium casei LMG S-19264T (=DSM 44701T), isolated from a smear-ripened cheese.</title>
        <authorList>
            <consortium name="US DOE Joint Genome Institute (JGI-PGF)"/>
            <person name="Walter F."/>
            <person name="Albersmeier A."/>
            <person name="Kalinowski J."/>
            <person name="Ruckert C."/>
        </authorList>
    </citation>
    <scope>NUCLEOTIDE SEQUENCE</scope>
    <source>
        <strain evidence="1">JCM 13919</strain>
    </source>
</reference>
<protein>
    <recommendedName>
        <fullName evidence="3">HEPN domain protein</fullName>
    </recommendedName>
</protein>
<evidence type="ECO:0000313" key="1">
    <source>
        <dbReference type="EMBL" id="GGI86923.1"/>
    </source>
</evidence>
<dbReference type="AlphaFoldDB" id="A0A917NBZ2"/>
<comment type="caution">
    <text evidence="1">The sequence shown here is derived from an EMBL/GenBank/DDBJ whole genome shotgun (WGS) entry which is preliminary data.</text>
</comment>
<evidence type="ECO:0008006" key="3">
    <source>
        <dbReference type="Google" id="ProtNLM"/>
    </source>
</evidence>
<reference evidence="1" key="2">
    <citation type="submission" date="2020-09" db="EMBL/GenBank/DDBJ databases">
        <authorList>
            <person name="Sun Q."/>
            <person name="Ohkuma M."/>
        </authorList>
    </citation>
    <scope>NUCLEOTIDE SEQUENCE</scope>
    <source>
        <strain evidence="1">JCM 13919</strain>
    </source>
</reference>
<evidence type="ECO:0000313" key="2">
    <source>
        <dbReference type="Proteomes" id="UP000630149"/>
    </source>
</evidence>